<accession>A0A428Z0H0</accession>
<dbReference type="GO" id="GO:0005737">
    <property type="term" value="C:cytoplasm"/>
    <property type="evidence" value="ECO:0007669"/>
    <property type="project" value="TreeGrafter"/>
</dbReference>
<name>A0A428Z0H0_KIBAR</name>
<dbReference type="Proteomes" id="UP000287547">
    <property type="component" value="Unassembled WGS sequence"/>
</dbReference>
<comment type="caution">
    <text evidence="3">The sequence shown here is derived from an EMBL/GenBank/DDBJ whole genome shotgun (WGS) entry which is preliminary data.</text>
</comment>
<reference evidence="3 4" key="1">
    <citation type="submission" date="2018-05" db="EMBL/GenBank/DDBJ databases">
        <title>Evolution of GPA BGCs.</title>
        <authorList>
            <person name="Waglechner N."/>
            <person name="Wright G.D."/>
        </authorList>
    </citation>
    <scope>NUCLEOTIDE SEQUENCE [LARGE SCALE GENOMIC DNA]</scope>
    <source>
        <strain evidence="3 4">A82846</strain>
    </source>
</reference>
<proteinExistence type="predicted"/>
<dbReference type="GO" id="GO:0019748">
    <property type="term" value="P:secondary metabolic process"/>
    <property type="evidence" value="ECO:0007669"/>
    <property type="project" value="TreeGrafter"/>
</dbReference>
<dbReference type="PANTHER" id="PTHR21240:SF28">
    <property type="entry name" value="ISO-OROTATE DECARBOXYLASE (EUROFUNG)"/>
    <property type="match status" value="1"/>
</dbReference>
<keyword evidence="3" id="KW-0378">Hydrolase</keyword>
<dbReference type="AlphaFoldDB" id="A0A428Z0H0"/>
<sequence length="325" mass="35247">MYSYGRIDVHQHIVPPGYAAWLAEQGITAGGMPLPKWTQQDAIGQMDELGIATGVVSVSTPGVHLGDDRMARAKAREVNEYAAEQVKDRPDRFGFFATLTLPDVAGALAEAAYALDELAADGVILLANVRGAYLGDPAFDPLMDELDRRSAVVFVHPSHLPGPGVEGIPAFLADFLLDTTRAAINLVRHGAMDRWPNLRIILSHGGGFVPYAAHRFAYTRLEGSPSPADFLAALGRFHFDTALSSSPAALPSLLSFAQPGHVMFGSDWPYAPVRSVRHFEGEWTGYDGVSEPVRAAVDRRNAERLFPRLSSKDASDLEIRQDMAV</sequence>
<keyword evidence="1" id="KW-0456">Lyase</keyword>
<dbReference type="Gene3D" id="3.20.20.140">
    <property type="entry name" value="Metal-dependent hydrolases"/>
    <property type="match status" value="1"/>
</dbReference>
<evidence type="ECO:0000256" key="1">
    <source>
        <dbReference type="ARBA" id="ARBA00023239"/>
    </source>
</evidence>
<evidence type="ECO:0000259" key="2">
    <source>
        <dbReference type="Pfam" id="PF04909"/>
    </source>
</evidence>
<dbReference type="RefSeq" id="WP_051796102.1">
    <property type="nucleotide sequence ID" value="NZ_QHKI01000039.1"/>
</dbReference>
<dbReference type="EMBL" id="QHKI01000039">
    <property type="protein sequence ID" value="RSM77785.1"/>
    <property type="molecule type" value="Genomic_DNA"/>
</dbReference>
<organism evidence="3 4">
    <name type="scientific">Kibdelosporangium aridum</name>
    <dbReference type="NCBI Taxonomy" id="2030"/>
    <lineage>
        <taxon>Bacteria</taxon>
        <taxon>Bacillati</taxon>
        <taxon>Actinomycetota</taxon>
        <taxon>Actinomycetes</taxon>
        <taxon>Pseudonocardiales</taxon>
        <taxon>Pseudonocardiaceae</taxon>
        <taxon>Kibdelosporangium</taxon>
    </lineage>
</organism>
<gene>
    <name evidence="3" type="ORF">DMH04_34230</name>
</gene>
<dbReference type="GO" id="GO:0016787">
    <property type="term" value="F:hydrolase activity"/>
    <property type="evidence" value="ECO:0007669"/>
    <property type="project" value="UniProtKB-KW"/>
</dbReference>
<dbReference type="InterPro" id="IPR032466">
    <property type="entry name" value="Metal_Hydrolase"/>
</dbReference>
<protein>
    <submittedName>
        <fullName evidence="3">Amidohydrolase</fullName>
    </submittedName>
</protein>
<feature type="domain" description="Amidohydrolase-related" evidence="2">
    <location>
        <begin position="7"/>
        <end position="307"/>
    </location>
</feature>
<dbReference type="InterPro" id="IPR006680">
    <property type="entry name" value="Amidohydro-rel"/>
</dbReference>
<dbReference type="InterPro" id="IPR032465">
    <property type="entry name" value="ACMSD"/>
</dbReference>
<dbReference type="PANTHER" id="PTHR21240">
    <property type="entry name" value="2-AMINO-3-CARBOXYLMUCONATE-6-SEMIALDEHYDE DECARBOXYLASE"/>
    <property type="match status" value="1"/>
</dbReference>
<dbReference type="GO" id="GO:0016831">
    <property type="term" value="F:carboxy-lyase activity"/>
    <property type="evidence" value="ECO:0007669"/>
    <property type="project" value="InterPro"/>
</dbReference>
<dbReference type="OrthoDB" id="8673173at2"/>
<dbReference type="Pfam" id="PF04909">
    <property type="entry name" value="Amidohydro_2"/>
    <property type="match status" value="1"/>
</dbReference>
<evidence type="ECO:0000313" key="3">
    <source>
        <dbReference type="EMBL" id="RSM77785.1"/>
    </source>
</evidence>
<dbReference type="SUPFAM" id="SSF51556">
    <property type="entry name" value="Metallo-dependent hydrolases"/>
    <property type="match status" value="1"/>
</dbReference>
<evidence type="ECO:0000313" key="4">
    <source>
        <dbReference type="Proteomes" id="UP000287547"/>
    </source>
</evidence>